<evidence type="ECO:0008006" key="4">
    <source>
        <dbReference type="Google" id="ProtNLM"/>
    </source>
</evidence>
<keyword evidence="1" id="KW-0732">Signal</keyword>
<feature type="signal peptide" evidence="1">
    <location>
        <begin position="1"/>
        <end position="20"/>
    </location>
</feature>
<evidence type="ECO:0000313" key="3">
    <source>
        <dbReference type="Proteomes" id="UP000236754"/>
    </source>
</evidence>
<gene>
    <name evidence="2" type="ORF">SAMN05216223_105238</name>
</gene>
<keyword evidence="3" id="KW-1185">Reference proteome</keyword>
<dbReference type="OrthoDB" id="4210620at2"/>
<accession>A0A1H6A851</accession>
<dbReference type="Proteomes" id="UP000236754">
    <property type="component" value="Unassembled WGS sequence"/>
</dbReference>
<proteinExistence type="predicted"/>
<sequence>MRVRRRTLAALCTTIPLALAATACSDSSAGQVTGTRGLAFSQTISNPAQGNGACHRFAPLGVNRVSNNTGVDIWLHKGLNCNDPVGRPSTYLPTTFTANTADTPGLWHSFSTVGWPPPVAPHANANTD</sequence>
<name>A0A1H6A851_9ACTN</name>
<evidence type="ECO:0000256" key="1">
    <source>
        <dbReference type="SAM" id="SignalP"/>
    </source>
</evidence>
<protein>
    <recommendedName>
        <fullName evidence="4">Lipoprotein</fullName>
    </recommendedName>
</protein>
<feature type="chain" id="PRO_5009292397" description="Lipoprotein" evidence="1">
    <location>
        <begin position="21"/>
        <end position="128"/>
    </location>
</feature>
<dbReference type="PROSITE" id="PS51257">
    <property type="entry name" value="PROKAR_LIPOPROTEIN"/>
    <property type="match status" value="1"/>
</dbReference>
<organism evidence="2 3">
    <name type="scientific">Actinacidiphila yanglinensis</name>
    <dbReference type="NCBI Taxonomy" id="310779"/>
    <lineage>
        <taxon>Bacteria</taxon>
        <taxon>Bacillati</taxon>
        <taxon>Actinomycetota</taxon>
        <taxon>Actinomycetes</taxon>
        <taxon>Kitasatosporales</taxon>
        <taxon>Streptomycetaceae</taxon>
        <taxon>Actinacidiphila</taxon>
    </lineage>
</organism>
<evidence type="ECO:0000313" key="2">
    <source>
        <dbReference type="EMBL" id="SEG44908.1"/>
    </source>
</evidence>
<dbReference type="RefSeq" id="WP_103886053.1">
    <property type="nucleotide sequence ID" value="NZ_FNVU01000005.1"/>
</dbReference>
<reference evidence="2 3" key="1">
    <citation type="submission" date="2016-10" db="EMBL/GenBank/DDBJ databases">
        <authorList>
            <person name="de Groot N.N."/>
        </authorList>
    </citation>
    <scope>NUCLEOTIDE SEQUENCE [LARGE SCALE GENOMIC DNA]</scope>
    <source>
        <strain evidence="2 3">CGMCC 4.2023</strain>
    </source>
</reference>
<dbReference type="AlphaFoldDB" id="A0A1H6A851"/>
<dbReference type="EMBL" id="FNVU01000005">
    <property type="protein sequence ID" value="SEG44908.1"/>
    <property type="molecule type" value="Genomic_DNA"/>
</dbReference>